<reference evidence="1 2" key="1">
    <citation type="submission" date="2018-09" db="EMBL/GenBank/DDBJ databases">
        <title>Genome sequence and characterization of the bcs clusters for the production of nanocellulose from the low pH resistant strain Komagataeibacter medellinensis ID13488.</title>
        <authorList>
            <person name="Hernandez-Arriaga A.M."/>
            <person name="Del Cerro C."/>
            <person name="Urbina L."/>
            <person name="Eceiza A."/>
            <person name="Retegi A."/>
            <person name="Prieto M.A."/>
        </authorList>
    </citation>
    <scope>NUCLEOTIDE SEQUENCE [LARGE SCALE GENOMIC DNA]</scope>
    <source>
        <strain evidence="1 2">ID13488</strain>
    </source>
</reference>
<name>A0ABQ6VV92_9PROT</name>
<evidence type="ECO:0000313" key="1">
    <source>
        <dbReference type="EMBL" id="KAB8123987.1"/>
    </source>
</evidence>
<sequence length="103" mass="11400">MSVATAIVEHRRLSVLMSVKQPGDGRISDEILLRVLRADGCAIDYDMLRADLYWLQQQGCLRIEKLPTGVVGEEVWVAVLTPIGVRVCDGLQHINGIARTMAK</sequence>
<keyword evidence="2" id="KW-1185">Reference proteome</keyword>
<dbReference type="Proteomes" id="UP000427842">
    <property type="component" value="Unassembled WGS sequence"/>
</dbReference>
<organism evidence="1 2">
    <name type="scientific">Komagataeibacter medellinensis</name>
    <dbReference type="NCBI Taxonomy" id="1177712"/>
    <lineage>
        <taxon>Bacteria</taxon>
        <taxon>Pseudomonadati</taxon>
        <taxon>Pseudomonadota</taxon>
        <taxon>Alphaproteobacteria</taxon>
        <taxon>Acetobacterales</taxon>
        <taxon>Acetobacteraceae</taxon>
        <taxon>Komagataeibacter</taxon>
    </lineage>
</organism>
<proteinExistence type="predicted"/>
<accession>A0ABQ6VV92</accession>
<dbReference type="EMBL" id="QYAZ01000001">
    <property type="protein sequence ID" value="KAB8123987.1"/>
    <property type="molecule type" value="Genomic_DNA"/>
</dbReference>
<dbReference type="RefSeq" id="WP_153469469.1">
    <property type="nucleotide sequence ID" value="NZ_QYAZ01000001.1"/>
</dbReference>
<evidence type="ECO:0000313" key="2">
    <source>
        <dbReference type="Proteomes" id="UP000427842"/>
    </source>
</evidence>
<evidence type="ECO:0008006" key="3">
    <source>
        <dbReference type="Google" id="ProtNLM"/>
    </source>
</evidence>
<gene>
    <name evidence="1" type="ORF">D3W54_06990</name>
</gene>
<protein>
    <recommendedName>
        <fullName evidence="3">Phage protein</fullName>
    </recommendedName>
</protein>
<comment type="caution">
    <text evidence="1">The sequence shown here is derived from an EMBL/GenBank/DDBJ whole genome shotgun (WGS) entry which is preliminary data.</text>
</comment>